<evidence type="ECO:0000313" key="1">
    <source>
        <dbReference type="EMBL" id="VEF09423.1"/>
    </source>
</evidence>
<dbReference type="AlphaFoldDB" id="A0A7Z8ZX87"/>
<organism evidence="1 2">
    <name type="scientific">Streptococcus equi subsp. zooepidemicus</name>
    <dbReference type="NCBI Taxonomy" id="40041"/>
    <lineage>
        <taxon>Bacteria</taxon>
        <taxon>Bacillati</taxon>
        <taxon>Bacillota</taxon>
        <taxon>Bacilli</taxon>
        <taxon>Lactobacillales</taxon>
        <taxon>Streptococcaceae</taxon>
        <taxon>Streptococcus</taxon>
    </lineage>
</organism>
<dbReference type="EMBL" id="LR134317">
    <property type="protein sequence ID" value="VEF09423.1"/>
    <property type="molecule type" value="Genomic_DNA"/>
</dbReference>
<reference evidence="1 2" key="1">
    <citation type="submission" date="2018-12" db="EMBL/GenBank/DDBJ databases">
        <authorList>
            <consortium name="Pathogen Informatics"/>
        </authorList>
    </citation>
    <scope>NUCLEOTIDE SEQUENCE [LARGE SCALE GENOMIC DNA]</scope>
    <source>
        <strain evidence="1 2">NCTC6180</strain>
    </source>
</reference>
<sequence length="132" mass="14959">MQVMTDEQRQRIAEREYEEYKVGSPVIVKDSNSKFFIGYVSQIEDSISGFQAYVVTDVKLPPHPTKADYAQVKHVTMLYRGSTGPDQWQKHPVDVVADWVGNDLPMAMRILLPDQTPTKGTAQLRKAATFTK</sequence>
<evidence type="ECO:0000313" key="2">
    <source>
        <dbReference type="Proteomes" id="UP000269903"/>
    </source>
</evidence>
<accession>A0A7Z8ZX87</accession>
<protein>
    <submittedName>
        <fullName evidence="1">Uncharacterized protein</fullName>
    </submittedName>
</protein>
<proteinExistence type="predicted"/>
<gene>
    <name evidence="1" type="ORF">NCTC6180_01943</name>
</gene>
<dbReference type="Proteomes" id="UP000269903">
    <property type="component" value="Chromosome"/>
</dbReference>
<name>A0A7Z8ZX87_STRSZ</name>